<evidence type="ECO:0000259" key="2">
    <source>
        <dbReference type="Pfam" id="PF01050"/>
    </source>
</evidence>
<comment type="caution">
    <text evidence="3">The sequence shown here is derived from an EMBL/GenBank/DDBJ whole genome shotgun (WGS) entry which is preliminary data.</text>
</comment>
<organism evidence="3">
    <name type="scientific">Candidatus Atribacter allofermentans</name>
    <dbReference type="NCBI Taxonomy" id="1852833"/>
    <lineage>
        <taxon>Bacteria</taxon>
        <taxon>Pseudomonadati</taxon>
        <taxon>Atribacterota</taxon>
        <taxon>Atribacteria</taxon>
        <taxon>Atribacterales</taxon>
        <taxon>Atribacteraceae</taxon>
        <taxon>Atribacter</taxon>
    </lineage>
</organism>
<dbReference type="Pfam" id="PF01050">
    <property type="entry name" value="MannoseP_isomer"/>
    <property type="match status" value="1"/>
</dbReference>
<sequence>MVRKDRKSSTTKSDISQQFSKKSSDEVETARFLSNGLFITEKKSTSSTPIYLKENEKSNLSVCLENEVNLKNKNGFSEDSAQKEPAQIEKPWGYYAIIDQGPHYKVKKIVVYPGYRLSLQMHYHRNEYWLIVKGEALVTVGDQTFFLDPNQSTYIPMQTFHRVENRGNELLEIIEVQNGNCISEEDIIRIEDDFNRSEII</sequence>
<dbReference type="GO" id="GO:0005976">
    <property type="term" value="P:polysaccharide metabolic process"/>
    <property type="evidence" value="ECO:0007669"/>
    <property type="project" value="InterPro"/>
</dbReference>
<dbReference type="PANTHER" id="PTHR46390">
    <property type="entry name" value="MANNOSE-1-PHOSPHATE GUANYLYLTRANSFERASE"/>
    <property type="match status" value="1"/>
</dbReference>
<feature type="region of interest" description="Disordered" evidence="1">
    <location>
        <begin position="1"/>
        <end position="25"/>
    </location>
</feature>
<dbReference type="InterPro" id="IPR051161">
    <property type="entry name" value="Mannose-6P_isomerase_type2"/>
</dbReference>
<reference evidence="3" key="1">
    <citation type="submission" date="2017-02" db="EMBL/GenBank/DDBJ databases">
        <title>Delving into the versatile metabolic prowess of the omnipresent phylum Bacteroidetes.</title>
        <authorList>
            <person name="Nobu M.K."/>
            <person name="Mei R."/>
            <person name="Narihiro T."/>
            <person name="Kuroda K."/>
            <person name="Liu W.-T."/>
        </authorList>
    </citation>
    <scope>NUCLEOTIDE SEQUENCE</scope>
    <source>
        <strain evidence="3">ADurb.Bin276</strain>
    </source>
</reference>
<dbReference type="AlphaFoldDB" id="A0A1V5SVK9"/>
<dbReference type="InterPro" id="IPR011051">
    <property type="entry name" value="RmlC_Cupin_sf"/>
</dbReference>
<dbReference type="InterPro" id="IPR001538">
    <property type="entry name" value="Man6P_isomerase-2_C"/>
</dbReference>
<gene>
    <name evidence="3" type="primary">algA</name>
    <name evidence="3" type="ORF">BWY41_01123</name>
</gene>
<evidence type="ECO:0000256" key="1">
    <source>
        <dbReference type="SAM" id="MobiDB-lite"/>
    </source>
</evidence>
<evidence type="ECO:0000313" key="3">
    <source>
        <dbReference type="EMBL" id="OQA58022.1"/>
    </source>
</evidence>
<dbReference type="InterPro" id="IPR014710">
    <property type="entry name" value="RmlC-like_jellyroll"/>
</dbReference>
<dbReference type="PANTHER" id="PTHR46390:SF1">
    <property type="entry name" value="MANNOSE-1-PHOSPHATE GUANYLYLTRANSFERASE"/>
    <property type="match status" value="1"/>
</dbReference>
<dbReference type="EMBL" id="MWBQ01000081">
    <property type="protein sequence ID" value="OQA58022.1"/>
    <property type="molecule type" value="Genomic_DNA"/>
</dbReference>
<dbReference type="CDD" id="cd02213">
    <property type="entry name" value="cupin_PMI_typeII_C"/>
    <property type="match status" value="1"/>
</dbReference>
<dbReference type="SUPFAM" id="SSF51182">
    <property type="entry name" value="RmlC-like cupins"/>
    <property type="match status" value="1"/>
</dbReference>
<dbReference type="GO" id="GO:0009298">
    <property type="term" value="P:GDP-mannose biosynthetic process"/>
    <property type="evidence" value="ECO:0007669"/>
    <property type="project" value="TreeGrafter"/>
</dbReference>
<feature type="compositionally biased region" description="Polar residues" evidence="1">
    <location>
        <begin position="10"/>
        <end position="21"/>
    </location>
</feature>
<dbReference type="Gene3D" id="2.60.120.10">
    <property type="entry name" value="Jelly Rolls"/>
    <property type="match status" value="1"/>
</dbReference>
<protein>
    <submittedName>
        <fullName evidence="3">Alginate biosynthesis protein AlgA</fullName>
    </submittedName>
</protein>
<dbReference type="GO" id="GO:0004475">
    <property type="term" value="F:mannose-1-phosphate guanylyltransferase (GTP) activity"/>
    <property type="evidence" value="ECO:0007669"/>
    <property type="project" value="TreeGrafter"/>
</dbReference>
<accession>A0A1V5SVK9</accession>
<proteinExistence type="predicted"/>
<name>A0A1V5SVK9_9BACT</name>
<dbReference type="Proteomes" id="UP000485569">
    <property type="component" value="Unassembled WGS sequence"/>
</dbReference>
<feature type="domain" description="Mannose-6-phosphate isomerase type II C-terminal" evidence="2">
    <location>
        <begin position="80"/>
        <end position="192"/>
    </location>
</feature>